<evidence type="ECO:0000256" key="1">
    <source>
        <dbReference type="ARBA" id="ARBA00022741"/>
    </source>
</evidence>
<accession>A0A0G4HPI6</accession>
<dbReference type="InterPro" id="IPR004567">
    <property type="entry name" value="Type_II_PanK"/>
</dbReference>
<dbReference type="VEuPathDB" id="CryptoDB:Cvel_1225"/>
<dbReference type="PhylomeDB" id="A0A0G4HPI6"/>
<dbReference type="InterPro" id="IPR043129">
    <property type="entry name" value="ATPase_NBD"/>
</dbReference>
<dbReference type="Pfam" id="PF03630">
    <property type="entry name" value="Fumble"/>
    <property type="match status" value="1"/>
</dbReference>
<dbReference type="EMBL" id="CDMZ01003417">
    <property type="protein sequence ID" value="CEM46280.1"/>
    <property type="molecule type" value="Genomic_DNA"/>
</dbReference>
<keyword evidence="3" id="KW-0173">Coenzyme A biosynthesis</keyword>
<reference evidence="5" key="1">
    <citation type="submission" date="2014-11" db="EMBL/GenBank/DDBJ databases">
        <authorList>
            <person name="Otto D Thomas"/>
            <person name="Naeem Raeece"/>
        </authorList>
    </citation>
    <scope>NUCLEOTIDE SEQUENCE</scope>
</reference>
<organism evidence="5">
    <name type="scientific">Chromera velia CCMP2878</name>
    <dbReference type="NCBI Taxonomy" id="1169474"/>
    <lineage>
        <taxon>Eukaryota</taxon>
        <taxon>Sar</taxon>
        <taxon>Alveolata</taxon>
        <taxon>Colpodellida</taxon>
        <taxon>Chromeraceae</taxon>
        <taxon>Chromera</taxon>
    </lineage>
</organism>
<sequence>MSESEADKKEPPGKALCALDIGGTLAKLVCLVKEEEVSECEGDESTPREGGPLTTECNGETFRLKFRHFFTARVEELIDFLKSRELVKPGQQLPVTGGGAYKFEELFAERFKCTVAKRDEMSSVISGLDFLLGQKGVAYKYDPNKEQKVNVELSRDIYPFLVVNVGSGVSVLRVNGPKDFVRVTGTCIGGGTVLGLSHILFGAESFDEVVRLSEKGTTELDLTVRDLLGDSAGSGTLPANKTASSFGRVYMKGVSKTCEELRRSIKREDLARSLIHMVSFNLGYIAYLVARIQNVHRVFFAGKYLNNHEPTIASITRGMRFYQEHYHGLGDEDLDDSVAHVTRRGPRTPEEARGRAMGEAGGGGSSLSGRIEEGGEEDEGEGGARDGLPSLTGGRYRSMTFFEGQQQYRQEALLSCLILLSLWELRRVSLIRGTGR</sequence>
<feature type="compositionally biased region" description="Basic and acidic residues" evidence="4">
    <location>
        <begin position="347"/>
        <end position="356"/>
    </location>
</feature>
<dbReference type="GO" id="GO:0015937">
    <property type="term" value="P:coenzyme A biosynthetic process"/>
    <property type="evidence" value="ECO:0007669"/>
    <property type="project" value="UniProtKB-KW"/>
</dbReference>
<gene>
    <name evidence="5" type="ORF">Cvel_1225</name>
</gene>
<dbReference type="SUPFAM" id="SSF53067">
    <property type="entry name" value="Actin-like ATPase domain"/>
    <property type="match status" value="2"/>
</dbReference>
<dbReference type="GO" id="GO:0005524">
    <property type="term" value="F:ATP binding"/>
    <property type="evidence" value="ECO:0007669"/>
    <property type="project" value="UniProtKB-KW"/>
</dbReference>
<evidence type="ECO:0000256" key="2">
    <source>
        <dbReference type="ARBA" id="ARBA00022840"/>
    </source>
</evidence>
<dbReference type="GO" id="GO:0005634">
    <property type="term" value="C:nucleus"/>
    <property type="evidence" value="ECO:0007669"/>
    <property type="project" value="TreeGrafter"/>
</dbReference>
<evidence type="ECO:0000256" key="3">
    <source>
        <dbReference type="ARBA" id="ARBA00022993"/>
    </source>
</evidence>
<evidence type="ECO:0000313" key="5">
    <source>
        <dbReference type="EMBL" id="CEM46280.1"/>
    </source>
</evidence>
<proteinExistence type="predicted"/>
<keyword evidence="2" id="KW-0067">ATP-binding</keyword>
<dbReference type="Gene3D" id="3.30.420.510">
    <property type="match status" value="1"/>
</dbReference>
<dbReference type="GO" id="GO:0005829">
    <property type="term" value="C:cytosol"/>
    <property type="evidence" value="ECO:0007669"/>
    <property type="project" value="TreeGrafter"/>
</dbReference>
<evidence type="ECO:0008006" key="6">
    <source>
        <dbReference type="Google" id="ProtNLM"/>
    </source>
</evidence>
<name>A0A0G4HPI6_9ALVE</name>
<dbReference type="PANTHER" id="PTHR12280">
    <property type="entry name" value="PANTOTHENATE KINASE"/>
    <property type="match status" value="1"/>
</dbReference>
<feature type="region of interest" description="Disordered" evidence="4">
    <location>
        <begin position="342"/>
        <end position="391"/>
    </location>
</feature>
<dbReference type="PANTHER" id="PTHR12280:SF20">
    <property type="entry name" value="4'-PHOSPHOPANTETHEINE PHOSPHATASE"/>
    <property type="match status" value="1"/>
</dbReference>
<keyword evidence="1" id="KW-0547">Nucleotide-binding</keyword>
<evidence type="ECO:0000256" key="4">
    <source>
        <dbReference type="SAM" id="MobiDB-lite"/>
    </source>
</evidence>
<dbReference type="Gene3D" id="3.30.420.40">
    <property type="match status" value="1"/>
</dbReference>
<dbReference type="AlphaFoldDB" id="A0A0G4HPI6"/>
<dbReference type="GO" id="GO:0004594">
    <property type="term" value="F:pantothenate kinase activity"/>
    <property type="evidence" value="ECO:0007669"/>
    <property type="project" value="TreeGrafter"/>
</dbReference>
<dbReference type="CDD" id="cd24086">
    <property type="entry name" value="ASKHA_NBD_PanK-II_euk"/>
    <property type="match status" value="1"/>
</dbReference>
<protein>
    <recommendedName>
        <fullName evidence="6">Pantothenate kinase</fullName>
    </recommendedName>
</protein>